<evidence type="ECO:0000313" key="2">
    <source>
        <dbReference type="EMBL" id="GAB59919.1"/>
    </source>
</evidence>
<evidence type="ECO:0000256" key="1">
    <source>
        <dbReference type="SAM" id="MobiDB-lite"/>
    </source>
</evidence>
<dbReference type="Proteomes" id="UP000004374">
    <property type="component" value="Unassembled WGS sequence"/>
</dbReference>
<organism evidence="2 3">
    <name type="scientific">Rheinheimera nanhaiensis E407-8</name>
    <dbReference type="NCBI Taxonomy" id="562729"/>
    <lineage>
        <taxon>Bacteria</taxon>
        <taxon>Pseudomonadati</taxon>
        <taxon>Pseudomonadota</taxon>
        <taxon>Gammaproteobacteria</taxon>
        <taxon>Chromatiales</taxon>
        <taxon>Chromatiaceae</taxon>
        <taxon>Rheinheimera</taxon>
    </lineage>
</organism>
<reference evidence="2 3" key="1">
    <citation type="journal article" date="2012" name="J. Bacteriol.">
        <title>Genome Sequence of the Protease-Producing Bacterium Rheinheimera nanhaiensis E407-8T, Isolated from Deep-Sea Sediment of the South China Sea.</title>
        <authorList>
            <person name="Zhang X.-Y."/>
            <person name="Zhang Y.-J."/>
            <person name="Qin Q.-L."/>
            <person name="Xie B.-B."/>
            <person name="Chen X.-L."/>
            <person name="Zhou B.-C."/>
            <person name="Zhang Y.-Z."/>
        </authorList>
    </citation>
    <scope>NUCLEOTIDE SEQUENCE [LARGE SCALE GENOMIC DNA]</scope>
    <source>
        <strain evidence="2 3">E407-8</strain>
    </source>
</reference>
<protein>
    <submittedName>
        <fullName evidence="2">Uncharacterized protein</fullName>
    </submittedName>
</protein>
<dbReference type="EMBL" id="BAFK01000019">
    <property type="protein sequence ID" value="GAB59919.1"/>
    <property type="molecule type" value="Genomic_DNA"/>
</dbReference>
<keyword evidence="3" id="KW-1185">Reference proteome</keyword>
<name>I1E0U1_9GAMM</name>
<comment type="caution">
    <text evidence="2">The sequence shown here is derived from an EMBL/GenBank/DDBJ whole genome shotgun (WGS) entry which is preliminary data.</text>
</comment>
<proteinExistence type="predicted"/>
<gene>
    <name evidence="2" type="ORF">RNAN_2932</name>
</gene>
<dbReference type="AlphaFoldDB" id="I1E0U1"/>
<feature type="region of interest" description="Disordered" evidence="1">
    <location>
        <begin position="1"/>
        <end position="42"/>
    </location>
</feature>
<sequence length="42" mass="5035">MLNYLKPNKEHRKQNQVLNNPHQLAARKPLAPRSISHEDRYK</sequence>
<accession>I1E0U1</accession>
<evidence type="ECO:0000313" key="3">
    <source>
        <dbReference type="Proteomes" id="UP000004374"/>
    </source>
</evidence>